<dbReference type="InterPro" id="IPR051675">
    <property type="entry name" value="Endo/Exo/Phosphatase_dom_1"/>
</dbReference>
<dbReference type="InterPro" id="IPR010994">
    <property type="entry name" value="RuvA_2-like"/>
</dbReference>
<organism evidence="2 3">
    <name type="scientific">Flavobacterium xueshanense</name>
    <dbReference type="NCBI Taxonomy" id="935223"/>
    <lineage>
        <taxon>Bacteria</taxon>
        <taxon>Pseudomonadati</taxon>
        <taxon>Bacteroidota</taxon>
        <taxon>Flavobacteriia</taxon>
        <taxon>Flavobacteriales</taxon>
        <taxon>Flavobacteriaceae</taxon>
        <taxon>Flavobacterium</taxon>
    </lineage>
</organism>
<keyword evidence="1" id="KW-1133">Transmembrane helix</keyword>
<dbReference type="Proteomes" id="UP000198596">
    <property type="component" value="Unassembled WGS sequence"/>
</dbReference>
<dbReference type="RefSeq" id="WP_091202336.1">
    <property type="nucleotide sequence ID" value="NZ_FONQ01000001.1"/>
</dbReference>
<name>A0A1I1YKG8_9FLAO</name>
<protein>
    <submittedName>
        <fullName evidence="2">DNA uptake protein ComE</fullName>
    </submittedName>
</protein>
<dbReference type="GO" id="GO:0015628">
    <property type="term" value="P:protein secretion by the type II secretion system"/>
    <property type="evidence" value="ECO:0007669"/>
    <property type="project" value="TreeGrafter"/>
</dbReference>
<dbReference type="PANTHER" id="PTHR21180">
    <property type="entry name" value="ENDONUCLEASE/EXONUCLEASE/PHOSPHATASE FAMILY DOMAIN-CONTAINING PROTEIN 1"/>
    <property type="match status" value="1"/>
</dbReference>
<dbReference type="AlphaFoldDB" id="A0A1I1YKG8"/>
<keyword evidence="3" id="KW-1185">Reference proteome</keyword>
<evidence type="ECO:0000313" key="2">
    <source>
        <dbReference type="EMBL" id="SFE19889.1"/>
    </source>
</evidence>
<dbReference type="Pfam" id="PF12836">
    <property type="entry name" value="HHH_3"/>
    <property type="match status" value="2"/>
</dbReference>
<feature type="transmembrane region" description="Helical" evidence="1">
    <location>
        <begin position="20"/>
        <end position="37"/>
    </location>
</feature>
<gene>
    <name evidence="2" type="ORF">SAMN04488131_10132</name>
</gene>
<dbReference type="OrthoDB" id="981124at2"/>
<dbReference type="STRING" id="935223.SAMN04488131_10132"/>
<dbReference type="Gene3D" id="1.10.150.280">
    <property type="entry name" value="AF1531-like domain"/>
    <property type="match status" value="2"/>
</dbReference>
<evidence type="ECO:0000256" key="1">
    <source>
        <dbReference type="SAM" id="Phobius"/>
    </source>
</evidence>
<dbReference type="EMBL" id="FONQ01000001">
    <property type="protein sequence ID" value="SFE19889.1"/>
    <property type="molecule type" value="Genomic_DNA"/>
</dbReference>
<reference evidence="3" key="1">
    <citation type="submission" date="2016-10" db="EMBL/GenBank/DDBJ databases">
        <authorList>
            <person name="Varghese N."/>
            <person name="Submissions S."/>
        </authorList>
    </citation>
    <scope>NUCLEOTIDE SEQUENCE [LARGE SCALE GENOMIC DNA]</scope>
    <source>
        <strain evidence="3">CGMCC 1.9227</strain>
    </source>
</reference>
<proteinExistence type="predicted"/>
<sequence>MSFKTIQTYFKFTNEQRTSIFFLFLIIVVLQLVYFFIDFSTVSKEYPEKQKWLSLQTEMDSLKMDSKNSQPKIYLFNPNFITDYKGYKLGMSIQEIDRLLAFRRENKYVNSPEEFQNVTKVSDSLLNLIAPYFKFPDWVNNKKQNSKFKEFEAYQNKTFAKKEKIIIIDINQATKEDLVKIYGIGEAISVRILKQKETLGGFVSMEQMQDVWGLSPEVIENLITHFTVLAVPRFKKIEINNASLKELSQFYYFRYALAKEIVTYRSMNGNIKNIEDLTKIKGFPVDKANIIGLYLDFN</sequence>
<accession>A0A1I1YKG8</accession>
<keyword evidence="1" id="KW-0812">Transmembrane</keyword>
<evidence type="ECO:0000313" key="3">
    <source>
        <dbReference type="Proteomes" id="UP000198596"/>
    </source>
</evidence>
<dbReference type="GO" id="GO:0015627">
    <property type="term" value="C:type II protein secretion system complex"/>
    <property type="evidence" value="ECO:0007669"/>
    <property type="project" value="TreeGrafter"/>
</dbReference>
<keyword evidence="1" id="KW-0472">Membrane</keyword>
<dbReference type="SUPFAM" id="SSF47781">
    <property type="entry name" value="RuvA domain 2-like"/>
    <property type="match status" value="2"/>
</dbReference>
<dbReference type="PANTHER" id="PTHR21180:SF32">
    <property type="entry name" value="ENDONUCLEASE_EXONUCLEASE_PHOSPHATASE FAMILY DOMAIN-CONTAINING PROTEIN 1"/>
    <property type="match status" value="1"/>
</dbReference>